<evidence type="ECO:0008006" key="3">
    <source>
        <dbReference type="Google" id="ProtNLM"/>
    </source>
</evidence>
<dbReference type="Proteomes" id="UP000271624">
    <property type="component" value="Unassembled WGS sequence"/>
</dbReference>
<dbReference type="EMBL" id="RSCL01000049">
    <property type="protein sequence ID" value="RUS94392.1"/>
    <property type="molecule type" value="Genomic_DNA"/>
</dbReference>
<evidence type="ECO:0000313" key="1">
    <source>
        <dbReference type="EMBL" id="RUS94392.1"/>
    </source>
</evidence>
<keyword evidence="2" id="KW-1185">Reference proteome</keyword>
<organism evidence="1 2">
    <name type="scientific">Dulcicalothrix desertica PCC 7102</name>
    <dbReference type="NCBI Taxonomy" id="232991"/>
    <lineage>
        <taxon>Bacteria</taxon>
        <taxon>Bacillati</taxon>
        <taxon>Cyanobacteriota</taxon>
        <taxon>Cyanophyceae</taxon>
        <taxon>Nostocales</taxon>
        <taxon>Calotrichaceae</taxon>
        <taxon>Dulcicalothrix</taxon>
    </lineage>
</organism>
<evidence type="ECO:0000313" key="2">
    <source>
        <dbReference type="Proteomes" id="UP000271624"/>
    </source>
</evidence>
<sequence>MRKNISLLNPLWSLIIGYLVWVDPALAEIVPDSTLPVNSSVTPGCTTCTINGRTVSASSEFGFN</sequence>
<protein>
    <recommendedName>
        <fullName evidence="3">Filamentous haemagglutinin FhaB/tRNA nuclease CdiA-like TPS domain-containing protein</fullName>
    </recommendedName>
</protein>
<name>A0A433UKR1_9CYAN</name>
<proteinExistence type="predicted"/>
<reference evidence="1" key="1">
    <citation type="submission" date="2018-12" db="EMBL/GenBank/DDBJ databases">
        <authorList>
            <person name="Will S."/>
            <person name="Neumann-Schaal M."/>
            <person name="Henke P."/>
        </authorList>
    </citation>
    <scope>NUCLEOTIDE SEQUENCE</scope>
    <source>
        <strain evidence="1">PCC 7102</strain>
    </source>
</reference>
<dbReference type="RefSeq" id="WP_127087304.1">
    <property type="nucleotide sequence ID" value="NZ_RSCL01000049.1"/>
</dbReference>
<reference evidence="1" key="2">
    <citation type="journal article" date="2019" name="Genome Biol. Evol.">
        <title>Day and night: Metabolic profiles and evolutionary relationships of six axenic non-marine cyanobacteria.</title>
        <authorList>
            <person name="Will S.E."/>
            <person name="Henke P."/>
            <person name="Boedeker C."/>
            <person name="Huang S."/>
            <person name="Brinkmann H."/>
            <person name="Rohde M."/>
            <person name="Jarek M."/>
            <person name="Friedl T."/>
            <person name="Seufert S."/>
            <person name="Schumacher M."/>
            <person name="Overmann J."/>
            <person name="Neumann-Schaal M."/>
            <person name="Petersen J."/>
        </authorList>
    </citation>
    <scope>NUCLEOTIDE SEQUENCE [LARGE SCALE GENOMIC DNA]</scope>
    <source>
        <strain evidence="1">PCC 7102</strain>
    </source>
</reference>
<gene>
    <name evidence="1" type="ORF">DSM106972_093770</name>
</gene>
<comment type="caution">
    <text evidence="1">The sequence shown here is derived from an EMBL/GenBank/DDBJ whole genome shotgun (WGS) entry which is preliminary data.</text>
</comment>
<accession>A0A433UKR1</accession>
<dbReference type="AlphaFoldDB" id="A0A433UKR1"/>